<sequence>MRLSFLPVLVAGAGMIVAAEPIRLIVDASESNPNIRFGHVLANANVNGNDDSHVGRVRPTFVMATSTEVKSGSTHPLCNSIREKAIRLSNTFRHALGLPIIETGEYHHSVGASVVGKPHHHEEVHIPVVTLPMVDTPETFVHGHHAQVEDLSDQPHDGPVERPHHPHKEHDHKHRKFRKFRCHKRIRGFFRRIHRALTTLGPWEGRAVAFVMGCGIGVLLRMFWVLSVLVYRTIRGDREEQVHEYIVLDQDIETVFVAPPRYTDEKHEFVEDEKRPVDA</sequence>
<feature type="signal peptide" evidence="3">
    <location>
        <begin position="1"/>
        <end position="19"/>
    </location>
</feature>
<reference evidence="4 5" key="1">
    <citation type="submission" date="2014-04" db="EMBL/GenBank/DDBJ databases">
        <authorList>
            <consortium name="DOE Joint Genome Institute"/>
            <person name="Kuo A."/>
            <person name="Kohler A."/>
            <person name="Costa M.D."/>
            <person name="Nagy L.G."/>
            <person name="Floudas D."/>
            <person name="Copeland A."/>
            <person name="Barry K.W."/>
            <person name="Cichocki N."/>
            <person name="Veneault-Fourrey C."/>
            <person name="LaButti K."/>
            <person name="Lindquist E.A."/>
            <person name="Lipzen A."/>
            <person name="Lundell T."/>
            <person name="Morin E."/>
            <person name="Murat C."/>
            <person name="Sun H."/>
            <person name="Tunlid A."/>
            <person name="Henrissat B."/>
            <person name="Grigoriev I.V."/>
            <person name="Hibbett D.S."/>
            <person name="Martin F."/>
            <person name="Nordberg H.P."/>
            <person name="Cantor M.N."/>
            <person name="Hua S.X."/>
        </authorList>
    </citation>
    <scope>NUCLEOTIDE SEQUENCE [LARGE SCALE GENOMIC DNA]</scope>
    <source>
        <strain evidence="4 5">Marx 270</strain>
    </source>
</reference>
<keyword evidence="3" id="KW-0732">Signal</keyword>
<keyword evidence="2" id="KW-0812">Transmembrane</keyword>
<keyword evidence="5" id="KW-1185">Reference proteome</keyword>
<evidence type="ECO:0000313" key="4">
    <source>
        <dbReference type="EMBL" id="KIO09455.1"/>
    </source>
</evidence>
<proteinExistence type="predicted"/>
<evidence type="ECO:0000256" key="3">
    <source>
        <dbReference type="SAM" id="SignalP"/>
    </source>
</evidence>
<name>A0A0C3P7Q7_PISTI</name>
<keyword evidence="2" id="KW-1133">Transmembrane helix</keyword>
<organism evidence="4 5">
    <name type="scientific">Pisolithus tinctorius Marx 270</name>
    <dbReference type="NCBI Taxonomy" id="870435"/>
    <lineage>
        <taxon>Eukaryota</taxon>
        <taxon>Fungi</taxon>
        <taxon>Dikarya</taxon>
        <taxon>Basidiomycota</taxon>
        <taxon>Agaricomycotina</taxon>
        <taxon>Agaricomycetes</taxon>
        <taxon>Agaricomycetidae</taxon>
        <taxon>Boletales</taxon>
        <taxon>Sclerodermatineae</taxon>
        <taxon>Pisolithaceae</taxon>
        <taxon>Pisolithus</taxon>
    </lineage>
</organism>
<keyword evidence="2" id="KW-0472">Membrane</keyword>
<feature type="compositionally biased region" description="Basic and acidic residues" evidence="1">
    <location>
        <begin position="153"/>
        <end position="163"/>
    </location>
</feature>
<dbReference type="Proteomes" id="UP000054217">
    <property type="component" value="Unassembled WGS sequence"/>
</dbReference>
<accession>A0A0C3P7Q7</accession>
<dbReference type="AlphaFoldDB" id="A0A0C3P7Q7"/>
<feature type="region of interest" description="Disordered" evidence="1">
    <location>
        <begin position="149"/>
        <end position="174"/>
    </location>
</feature>
<reference evidence="5" key="2">
    <citation type="submission" date="2015-01" db="EMBL/GenBank/DDBJ databases">
        <title>Evolutionary Origins and Diversification of the Mycorrhizal Mutualists.</title>
        <authorList>
            <consortium name="DOE Joint Genome Institute"/>
            <consortium name="Mycorrhizal Genomics Consortium"/>
            <person name="Kohler A."/>
            <person name="Kuo A."/>
            <person name="Nagy L.G."/>
            <person name="Floudas D."/>
            <person name="Copeland A."/>
            <person name="Barry K.W."/>
            <person name="Cichocki N."/>
            <person name="Veneault-Fourrey C."/>
            <person name="LaButti K."/>
            <person name="Lindquist E.A."/>
            <person name="Lipzen A."/>
            <person name="Lundell T."/>
            <person name="Morin E."/>
            <person name="Murat C."/>
            <person name="Riley R."/>
            <person name="Ohm R."/>
            <person name="Sun H."/>
            <person name="Tunlid A."/>
            <person name="Henrissat B."/>
            <person name="Grigoriev I.V."/>
            <person name="Hibbett D.S."/>
            <person name="Martin F."/>
        </authorList>
    </citation>
    <scope>NUCLEOTIDE SEQUENCE [LARGE SCALE GENOMIC DNA]</scope>
    <source>
        <strain evidence="5">Marx 270</strain>
    </source>
</reference>
<dbReference type="OrthoDB" id="3233375at2759"/>
<evidence type="ECO:0000313" key="5">
    <source>
        <dbReference type="Proteomes" id="UP000054217"/>
    </source>
</evidence>
<dbReference type="HOGENOM" id="CLU_082771_0_0_1"/>
<gene>
    <name evidence="4" type="ORF">M404DRAFT_131163</name>
</gene>
<dbReference type="InParanoid" id="A0A0C3P7Q7"/>
<protein>
    <submittedName>
        <fullName evidence="4">Uncharacterized protein</fullName>
    </submittedName>
</protein>
<evidence type="ECO:0000256" key="2">
    <source>
        <dbReference type="SAM" id="Phobius"/>
    </source>
</evidence>
<feature type="compositionally biased region" description="Basic residues" evidence="1">
    <location>
        <begin position="164"/>
        <end position="174"/>
    </location>
</feature>
<dbReference type="EMBL" id="KN831954">
    <property type="protein sequence ID" value="KIO09455.1"/>
    <property type="molecule type" value="Genomic_DNA"/>
</dbReference>
<feature type="chain" id="PRO_5002167785" evidence="3">
    <location>
        <begin position="20"/>
        <end position="279"/>
    </location>
</feature>
<feature type="transmembrane region" description="Helical" evidence="2">
    <location>
        <begin position="207"/>
        <end position="231"/>
    </location>
</feature>
<evidence type="ECO:0000256" key="1">
    <source>
        <dbReference type="SAM" id="MobiDB-lite"/>
    </source>
</evidence>